<proteinExistence type="predicted"/>
<evidence type="ECO:0000313" key="4">
    <source>
        <dbReference type="Proteomes" id="UP000320231"/>
    </source>
</evidence>
<evidence type="ECO:0000313" key="3">
    <source>
        <dbReference type="EMBL" id="BBI59346.1"/>
    </source>
</evidence>
<dbReference type="InterPro" id="IPR036163">
    <property type="entry name" value="HMA_dom_sf"/>
</dbReference>
<dbReference type="EMBL" id="AP019514">
    <property type="protein sequence ID" value="BBI59346.1"/>
    <property type="molecule type" value="Genomic_DNA"/>
</dbReference>
<dbReference type="AlphaFoldDB" id="A0A455U0E8"/>
<protein>
    <recommendedName>
        <fullName evidence="2">HMA domain-containing protein</fullName>
    </recommendedName>
</protein>
<dbReference type="InterPro" id="IPR006121">
    <property type="entry name" value="HMA_dom"/>
</dbReference>
<organism evidence="3 4">
    <name type="scientific">Vreelandella sulfidaeris</name>
    <dbReference type="NCBI Taxonomy" id="115553"/>
    <lineage>
        <taxon>Bacteria</taxon>
        <taxon>Pseudomonadati</taxon>
        <taxon>Pseudomonadota</taxon>
        <taxon>Gammaproteobacteria</taxon>
        <taxon>Oceanospirillales</taxon>
        <taxon>Halomonadaceae</taxon>
        <taxon>Vreelandella</taxon>
    </lineage>
</organism>
<feature type="region of interest" description="Disordered" evidence="1">
    <location>
        <begin position="66"/>
        <end position="87"/>
    </location>
</feature>
<evidence type="ECO:0000259" key="2">
    <source>
        <dbReference type="PROSITE" id="PS50846"/>
    </source>
</evidence>
<dbReference type="Pfam" id="PF00403">
    <property type="entry name" value="HMA"/>
    <property type="match status" value="1"/>
</dbReference>
<sequence length="131" mass="13906">MTCASCVKSVQKALERTEGVDTASVNFGSHSAQVFGSAEPQALIAAVEAVGYGAEPIVDMREAERTRAEQDAKTYQRRAARQRNFAGTGNSADVEHVLFHPSPDGAGSPLLVSYWPAHPGHSSLPGAPLFR</sequence>
<dbReference type="CDD" id="cd00371">
    <property type="entry name" value="HMA"/>
    <property type="match status" value="1"/>
</dbReference>
<dbReference type="Gene3D" id="3.30.70.100">
    <property type="match status" value="1"/>
</dbReference>
<reference evidence="3 4" key="1">
    <citation type="journal article" date="2019" name="Microbiol. Resour. Announc.">
        <title>Complete Genome Sequence of Halomonas sulfidaeris Strain Esulfide1 Isolated from a Metal Sulfide Rock at a Depth of 2,200 Meters, Obtained Using Nanopore Sequencing.</title>
        <authorList>
            <person name="Saito M."/>
            <person name="Nishigata A."/>
            <person name="Galipon J."/>
            <person name="Arakawa K."/>
        </authorList>
    </citation>
    <scope>NUCLEOTIDE SEQUENCE [LARGE SCALE GENOMIC DNA]</scope>
    <source>
        <strain evidence="3 4">ATCC BAA-803</strain>
    </source>
</reference>
<name>A0A455U0E8_9GAMM</name>
<dbReference type="PROSITE" id="PS50846">
    <property type="entry name" value="HMA_2"/>
    <property type="match status" value="1"/>
</dbReference>
<accession>A0A455U0E8</accession>
<dbReference type="SUPFAM" id="SSF55008">
    <property type="entry name" value="HMA, heavy metal-associated domain"/>
    <property type="match status" value="1"/>
</dbReference>
<dbReference type="KEGG" id="hsr:HSBAA_06520"/>
<gene>
    <name evidence="3" type="ORF">HSBAA_06520</name>
</gene>
<evidence type="ECO:0000256" key="1">
    <source>
        <dbReference type="SAM" id="MobiDB-lite"/>
    </source>
</evidence>
<dbReference type="Proteomes" id="UP000320231">
    <property type="component" value="Chromosome"/>
</dbReference>
<dbReference type="GO" id="GO:0046872">
    <property type="term" value="F:metal ion binding"/>
    <property type="evidence" value="ECO:0007669"/>
    <property type="project" value="InterPro"/>
</dbReference>
<feature type="domain" description="HMA" evidence="2">
    <location>
        <begin position="1"/>
        <end position="55"/>
    </location>
</feature>